<sequence length="137" mass="15555">MKLYLVSNGLKSLPNPKLSRGFNVLFYTTETSSSRTRTPIGAKPKYQSNSRENLYQRIAPLCDPYVSMVLVLETWDEEVKSVTREVLTSIISELRVYRRYKHALEVPKLVIIGEVANFIAYAFALTILVTLLSDSAH</sequence>
<feature type="transmembrane region" description="Helical" evidence="1">
    <location>
        <begin position="109"/>
        <end position="132"/>
    </location>
</feature>
<keyword evidence="1" id="KW-0472">Membrane</keyword>
<protein>
    <submittedName>
        <fullName evidence="2">Uncharacterized protein</fullName>
    </submittedName>
</protein>
<keyword evidence="3" id="KW-1185">Reference proteome</keyword>
<keyword evidence="1" id="KW-0812">Transmembrane</keyword>
<evidence type="ECO:0000313" key="3">
    <source>
        <dbReference type="Proteomes" id="UP000631114"/>
    </source>
</evidence>
<dbReference type="AlphaFoldDB" id="A0A835HSD9"/>
<accession>A0A835HSD9</accession>
<proteinExistence type="predicted"/>
<evidence type="ECO:0000313" key="2">
    <source>
        <dbReference type="EMBL" id="KAF9603387.1"/>
    </source>
</evidence>
<name>A0A835HSD9_9MAGN</name>
<reference evidence="2 3" key="1">
    <citation type="submission" date="2020-10" db="EMBL/GenBank/DDBJ databases">
        <title>The Coptis chinensis genome and diversification of protoberbering-type alkaloids.</title>
        <authorList>
            <person name="Wang B."/>
            <person name="Shu S."/>
            <person name="Song C."/>
            <person name="Liu Y."/>
        </authorList>
    </citation>
    <scope>NUCLEOTIDE SEQUENCE [LARGE SCALE GENOMIC DNA]</scope>
    <source>
        <strain evidence="2">HL-2020</strain>
        <tissue evidence="2">Leaf</tissue>
    </source>
</reference>
<organism evidence="2 3">
    <name type="scientific">Coptis chinensis</name>
    <dbReference type="NCBI Taxonomy" id="261450"/>
    <lineage>
        <taxon>Eukaryota</taxon>
        <taxon>Viridiplantae</taxon>
        <taxon>Streptophyta</taxon>
        <taxon>Embryophyta</taxon>
        <taxon>Tracheophyta</taxon>
        <taxon>Spermatophyta</taxon>
        <taxon>Magnoliopsida</taxon>
        <taxon>Ranunculales</taxon>
        <taxon>Ranunculaceae</taxon>
        <taxon>Coptidoideae</taxon>
        <taxon>Coptis</taxon>
    </lineage>
</organism>
<dbReference type="OrthoDB" id="1742475at2759"/>
<comment type="caution">
    <text evidence="2">The sequence shown here is derived from an EMBL/GenBank/DDBJ whole genome shotgun (WGS) entry which is preliminary data.</text>
</comment>
<dbReference type="Proteomes" id="UP000631114">
    <property type="component" value="Unassembled WGS sequence"/>
</dbReference>
<dbReference type="EMBL" id="JADFTS010000006">
    <property type="protein sequence ID" value="KAF9603387.1"/>
    <property type="molecule type" value="Genomic_DNA"/>
</dbReference>
<gene>
    <name evidence="2" type="ORF">IFM89_035833</name>
</gene>
<keyword evidence="1" id="KW-1133">Transmembrane helix</keyword>
<evidence type="ECO:0000256" key="1">
    <source>
        <dbReference type="SAM" id="Phobius"/>
    </source>
</evidence>